<gene>
    <name evidence="6" type="ORF">COCNU_09G009810</name>
</gene>
<feature type="domain" description="CRAL-TRIO" evidence="5">
    <location>
        <begin position="153"/>
        <end position="328"/>
    </location>
</feature>
<dbReference type="InterPro" id="IPR044834">
    <property type="entry name" value="PATL"/>
</dbReference>
<reference evidence="6" key="2">
    <citation type="submission" date="2019-07" db="EMBL/GenBank/DDBJ databases">
        <authorList>
            <person name="Yang Y."/>
            <person name="Bocs S."/>
            <person name="Baudouin L."/>
        </authorList>
    </citation>
    <scope>NUCLEOTIDE SEQUENCE</scope>
    <source>
        <tissue evidence="6">Spear leaf of Hainan Tall coconut</tissue>
    </source>
</reference>
<dbReference type="PRINTS" id="PR00180">
    <property type="entry name" value="CRETINALDHBP"/>
</dbReference>
<feature type="region of interest" description="Disordered" evidence="4">
    <location>
        <begin position="1"/>
        <end position="48"/>
    </location>
</feature>
<dbReference type="InterPro" id="IPR001251">
    <property type="entry name" value="CRAL-TRIO_dom"/>
</dbReference>
<evidence type="ECO:0000259" key="5">
    <source>
        <dbReference type="PROSITE" id="PS50191"/>
    </source>
</evidence>
<dbReference type="PROSITE" id="PS50191">
    <property type="entry name" value="CRAL_TRIO"/>
    <property type="match status" value="1"/>
</dbReference>
<dbReference type="SUPFAM" id="SSF46938">
    <property type="entry name" value="CRAL/TRIO N-terminal domain"/>
    <property type="match status" value="1"/>
</dbReference>
<dbReference type="OrthoDB" id="75724at2759"/>
<name>A0A8K0N7V5_COCNU</name>
<accession>A0A8K0N7V5</accession>
<evidence type="ECO:0000256" key="2">
    <source>
        <dbReference type="ARBA" id="ARBA00022448"/>
    </source>
</evidence>
<dbReference type="InterPro" id="IPR056794">
    <property type="entry name" value="PATL1-6_C_GOLD"/>
</dbReference>
<dbReference type="SUPFAM" id="SSF52087">
    <property type="entry name" value="CRAL/TRIO domain"/>
    <property type="match status" value="1"/>
</dbReference>
<proteinExistence type="predicted"/>
<dbReference type="PANTHER" id="PTHR45932">
    <property type="entry name" value="PATELLIN-1"/>
    <property type="match status" value="1"/>
</dbReference>
<dbReference type="Proteomes" id="UP000797356">
    <property type="component" value="Chromosome 9"/>
</dbReference>
<dbReference type="GO" id="GO:0016020">
    <property type="term" value="C:membrane"/>
    <property type="evidence" value="ECO:0007669"/>
    <property type="project" value="UniProtKB-SubCell"/>
</dbReference>
<evidence type="ECO:0000256" key="1">
    <source>
        <dbReference type="ARBA" id="ARBA00004370"/>
    </source>
</evidence>
<evidence type="ECO:0000256" key="4">
    <source>
        <dbReference type="SAM" id="MobiDB-lite"/>
    </source>
</evidence>
<dbReference type="Gene3D" id="3.40.525.10">
    <property type="entry name" value="CRAL-TRIO lipid binding domain"/>
    <property type="match status" value="1"/>
</dbReference>
<comment type="caution">
    <text evidence="6">The sequence shown here is derived from an EMBL/GenBank/DDBJ whole genome shotgun (WGS) entry which is preliminary data.</text>
</comment>
<evidence type="ECO:0000313" key="6">
    <source>
        <dbReference type="EMBL" id="KAG1361518.1"/>
    </source>
</evidence>
<evidence type="ECO:0000313" key="7">
    <source>
        <dbReference type="Proteomes" id="UP000797356"/>
    </source>
</evidence>
<keyword evidence="7" id="KW-1185">Reference proteome</keyword>
<dbReference type="CDD" id="cd00170">
    <property type="entry name" value="SEC14"/>
    <property type="match status" value="1"/>
</dbReference>
<comment type="subcellular location">
    <subcellularLocation>
        <location evidence="1">Membrane</location>
    </subcellularLocation>
</comment>
<evidence type="ECO:0000256" key="3">
    <source>
        <dbReference type="ARBA" id="ARBA00023136"/>
    </source>
</evidence>
<reference evidence="6" key="1">
    <citation type="journal article" date="2017" name="Gigascience">
        <title>The genome draft of coconut (Cocos nucifera).</title>
        <authorList>
            <person name="Xiao Y."/>
            <person name="Xu P."/>
            <person name="Fan H."/>
            <person name="Baudouin L."/>
            <person name="Xia W."/>
            <person name="Bocs S."/>
            <person name="Xu J."/>
            <person name="Li Q."/>
            <person name="Guo A."/>
            <person name="Zhou L."/>
            <person name="Li J."/>
            <person name="Wu Y."/>
            <person name="Ma Z."/>
            <person name="Armero A."/>
            <person name="Issali A.E."/>
            <person name="Liu N."/>
            <person name="Peng M."/>
            <person name="Yang Y."/>
        </authorList>
    </citation>
    <scope>NUCLEOTIDE SEQUENCE</scope>
    <source>
        <tissue evidence="6">Spear leaf of Hainan Tall coconut</tissue>
    </source>
</reference>
<protein>
    <submittedName>
        <fullName evidence="6">Patellin-6</fullName>
    </submittedName>
</protein>
<dbReference type="InterPro" id="IPR036865">
    <property type="entry name" value="CRAL-TRIO_dom_sf"/>
</dbReference>
<dbReference type="Pfam" id="PF00650">
    <property type="entry name" value="CRAL_TRIO"/>
    <property type="match status" value="1"/>
</dbReference>
<sequence>MLTSPSILHQPTNQPFPAPRGLWLRSIPSHPSPEAMASMPEPKSSEDLRPCEKKALHEFRARVEDAIVSTQQLVKPSGREKSKSRVACGVEDLREVSLWGIPLLPSQGHEGTDVILLKFLRAREFKVSDAFAMLQKTLRWRREFEADNILEEEDLGVPTLDDAAYVNGTDREGHPVCYNICGAFKDKDLYRKTFGSKERRQRFLRSRVRFMENGIQQLRFKPGGPGSLLQVIDLKDSCGPDMKELRSATKKVVSVLQDNYPEFVVRNIFVNVSFWYYVYHALFSNLITPRTKGKFIFVRPSKVLETLLKFIAPVEIPVQYGGLKREDDDEFSPENRVSELVIKGGGMATIEVPVVEPGVTIVWDITTVGWEVTYKEEFIPDDEGSYRVLIQKEKKMEESVRNSFYINEPGKVVLTIENRTYKKKRVFHRSKSKPTIPLYNLLNQTEHPIA</sequence>
<dbReference type="PANTHER" id="PTHR45932:SF3">
    <property type="entry name" value="PATELLIN-4-LIKE"/>
    <property type="match status" value="1"/>
</dbReference>
<dbReference type="AlphaFoldDB" id="A0A8K0N7V5"/>
<organism evidence="6 7">
    <name type="scientific">Cocos nucifera</name>
    <name type="common">Coconut palm</name>
    <dbReference type="NCBI Taxonomy" id="13894"/>
    <lineage>
        <taxon>Eukaryota</taxon>
        <taxon>Viridiplantae</taxon>
        <taxon>Streptophyta</taxon>
        <taxon>Embryophyta</taxon>
        <taxon>Tracheophyta</taxon>
        <taxon>Spermatophyta</taxon>
        <taxon>Magnoliopsida</taxon>
        <taxon>Liliopsida</taxon>
        <taxon>Arecaceae</taxon>
        <taxon>Arecoideae</taxon>
        <taxon>Cocoseae</taxon>
        <taxon>Attaleinae</taxon>
        <taxon>Cocos</taxon>
    </lineage>
</organism>
<keyword evidence="3" id="KW-0472">Membrane</keyword>
<dbReference type="InterPro" id="IPR011074">
    <property type="entry name" value="CRAL/TRIO_N_dom"/>
</dbReference>
<dbReference type="SMART" id="SM00516">
    <property type="entry name" value="SEC14"/>
    <property type="match status" value="1"/>
</dbReference>
<dbReference type="EMBL" id="CM017880">
    <property type="protein sequence ID" value="KAG1361518.1"/>
    <property type="molecule type" value="Genomic_DNA"/>
</dbReference>
<dbReference type="InterPro" id="IPR036273">
    <property type="entry name" value="CRAL/TRIO_N_dom_sf"/>
</dbReference>
<keyword evidence="2" id="KW-0813">Transport</keyword>
<dbReference type="GO" id="GO:0008289">
    <property type="term" value="F:lipid binding"/>
    <property type="evidence" value="ECO:0007669"/>
    <property type="project" value="InterPro"/>
</dbReference>
<dbReference type="SMART" id="SM01100">
    <property type="entry name" value="CRAL_TRIO_N"/>
    <property type="match status" value="1"/>
</dbReference>
<dbReference type="Pfam" id="PF03765">
    <property type="entry name" value="CRAL_TRIO_N"/>
    <property type="match status" value="1"/>
</dbReference>
<dbReference type="Pfam" id="PF25099">
    <property type="entry name" value="GOLD_PATL1_C"/>
    <property type="match status" value="1"/>
</dbReference>
<feature type="compositionally biased region" description="Polar residues" evidence="4">
    <location>
        <begin position="1"/>
        <end position="15"/>
    </location>
</feature>